<dbReference type="AlphaFoldDB" id="A0A5K1K3C9"/>
<protein>
    <submittedName>
        <fullName evidence="1">Type III effector HopI1</fullName>
    </submittedName>
</protein>
<dbReference type="EMBL" id="LR728649">
    <property type="protein sequence ID" value="VWP00620.1"/>
    <property type="molecule type" value="Genomic_DNA"/>
</dbReference>
<reference evidence="1" key="1">
    <citation type="submission" date="2019-10" db="EMBL/GenBank/DDBJ databases">
        <authorList>
            <person name="Nor Muhammad N."/>
        </authorList>
    </citation>
    <scope>NUCLEOTIDE SEQUENCE</scope>
</reference>
<sequence>MGFPSRPIRATLSPVQIILGDAIVWWRAWIVCARKTWVLCLAVTLLLGTAGTSQASSASFSCPSIQLRYRVPCMRASLAASCVAAGIGITETAQTCSTIRRFQFASGATTYIYAIDGALFHGNPFGFFSSMVTLVTNVAATAVIGHQAWCVPPSRSTLAAQRR</sequence>
<organism evidence="1">
    <name type="scientific">Ganoderma boninense</name>
    <dbReference type="NCBI Taxonomy" id="34458"/>
    <lineage>
        <taxon>Eukaryota</taxon>
        <taxon>Fungi</taxon>
        <taxon>Dikarya</taxon>
        <taxon>Basidiomycota</taxon>
        <taxon>Agaricomycotina</taxon>
        <taxon>Agaricomycetes</taxon>
        <taxon>Polyporales</taxon>
        <taxon>Polyporaceae</taxon>
        <taxon>Ganoderma</taxon>
    </lineage>
</organism>
<gene>
    <name evidence="1" type="primary">Q8RP09</name>
</gene>
<accession>A0A5K1K3C9</accession>
<evidence type="ECO:0000313" key="1">
    <source>
        <dbReference type="EMBL" id="VWP00620.1"/>
    </source>
</evidence>
<name>A0A5K1K3C9_9APHY</name>
<proteinExistence type="predicted"/>